<dbReference type="EMBL" id="BDQA01000411">
    <property type="protein sequence ID" value="GBH21879.1"/>
    <property type="molecule type" value="Genomic_RNA"/>
</dbReference>
<sequence length="217" mass="24596">MTTALIGRKAYLETDADFIKRFNGVDDIYGGNVKYDKAFEHLTSDPSLPAVQKKAVACLILYLKPKLYFFNGTSKTKGNGVGVEREITKYLPQHDEIPVGDDTVENEKIIAARNKLPEYARKVNFVGVRIIALMTLQACSEGENVSGFICISKAHAKWIAHNHSINDALKHFDSLYAKENDETKSIKFGHFKSFMAEKNYWEDYTPRIVAIFSRIHE</sequence>
<protein>
    <submittedName>
        <fullName evidence="1">Uncharacterized protein</fullName>
    </submittedName>
</protein>
<comment type="caution">
    <text evidence="1">The sequence shown here is derived from an EMBL/GenBank/DDBJ whole genome shotgun (WGS) entry which is preliminary data.</text>
</comment>
<proteinExistence type="predicted"/>
<name>A0A2V0R9A9_9ZZZZ</name>
<reference evidence="1" key="1">
    <citation type="submission" date="2017-04" db="EMBL/GenBank/DDBJ databases">
        <title>Unveiling RNA virosphere associated with marine microorganisms.</title>
        <authorList>
            <person name="Urayama S."/>
            <person name="Takaki Y."/>
            <person name="Nishi S."/>
            <person name="Yoshida Y."/>
            <person name="Deguchi S."/>
            <person name="Takai K."/>
            <person name="Nunoura T."/>
        </authorList>
    </citation>
    <scope>NUCLEOTIDE SEQUENCE</scope>
</reference>
<evidence type="ECO:0000313" key="1">
    <source>
        <dbReference type="EMBL" id="GBH21879.1"/>
    </source>
</evidence>
<accession>A0A2V0R9A9</accession>
<organism evidence="1">
    <name type="scientific">viral metagenome</name>
    <dbReference type="NCBI Taxonomy" id="1070528"/>
    <lineage>
        <taxon>unclassified sequences</taxon>
        <taxon>metagenomes</taxon>
        <taxon>organismal metagenomes</taxon>
    </lineage>
</organism>
<dbReference type="AlphaFoldDB" id="A0A2V0R9A9"/>